<evidence type="ECO:0000259" key="6">
    <source>
        <dbReference type="PROSITE" id="PS50950"/>
    </source>
</evidence>
<dbReference type="GO" id="GO:0003677">
    <property type="term" value="F:DNA binding"/>
    <property type="evidence" value="ECO:0007669"/>
    <property type="project" value="UniProtKB-UniRule"/>
</dbReference>
<gene>
    <name evidence="7" type="primary">jg3142</name>
    <name evidence="7" type="ORF">PAEG_LOCUS5640</name>
</gene>
<dbReference type="InterPro" id="IPR006612">
    <property type="entry name" value="THAP_Znf"/>
</dbReference>
<accession>A0A8S4QQQ3</accession>
<evidence type="ECO:0000313" key="7">
    <source>
        <dbReference type="EMBL" id="CAH2217758.1"/>
    </source>
</evidence>
<keyword evidence="4 5" id="KW-0238">DNA-binding</keyword>
<dbReference type="Gene3D" id="6.20.210.20">
    <property type="entry name" value="THAP domain"/>
    <property type="match status" value="1"/>
</dbReference>
<evidence type="ECO:0000313" key="8">
    <source>
        <dbReference type="Proteomes" id="UP000838756"/>
    </source>
</evidence>
<organism evidence="7 8">
    <name type="scientific">Pararge aegeria aegeria</name>
    <dbReference type="NCBI Taxonomy" id="348720"/>
    <lineage>
        <taxon>Eukaryota</taxon>
        <taxon>Metazoa</taxon>
        <taxon>Ecdysozoa</taxon>
        <taxon>Arthropoda</taxon>
        <taxon>Hexapoda</taxon>
        <taxon>Insecta</taxon>
        <taxon>Pterygota</taxon>
        <taxon>Neoptera</taxon>
        <taxon>Endopterygota</taxon>
        <taxon>Lepidoptera</taxon>
        <taxon>Glossata</taxon>
        <taxon>Ditrysia</taxon>
        <taxon>Papilionoidea</taxon>
        <taxon>Nymphalidae</taxon>
        <taxon>Satyrinae</taxon>
        <taxon>Satyrini</taxon>
        <taxon>Parargina</taxon>
        <taxon>Pararge</taxon>
    </lineage>
</organism>
<dbReference type="InterPro" id="IPR038441">
    <property type="entry name" value="THAP_Znf_sf"/>
</dbReference>
<keyword evidence="2 5" id="KW-0863">Zinc-finger</keyword>
<evidence type="ECO:0000256" key="3">
    <source>
        <dbReference type="ARBA" id="ARBA00022833"/>
    </source>
</evidence>
<name>A0A8S4QQQ3_9NEOP</name>
<protein>
    <submittedName>
        <fullName evidence="7">Jg3142 protein</fullName>
    </submittedName>
</protein>
<dbReference type="SMART" id="SM00980">
    <property type="entry name" value="THAP"/>
    <property type="match status" value="1"/>
</dbReference>
<dbReference type="Proteomes" id="UP000838756">
    <property type="component" value="Unassembled WGS sequence"/>
</dbReference>
<evidence type="ECO:0000256" key="5">
    <source>
        <dbReference type="PROSITE-ProRule" id="PRU00309"/>
    </source>
</evidence>
<feature type="domain" description="THAP-type" evidence="6">
    <location>
        <begin position="1"/>
        <end position="84"/>
    </location>
</feature>
<dbReference type="SUPFAM" id="SSF57716">
    <property type="entry name" value="Glucocorticoid receptor-like (DNA-binding domain)"/>
    <property type="match status" value="1"/>
</dbReference>
<dbReference type="SMART" id="SM00692">
    <property type="entry name" value="DM3"/>
    <property type="match status" value="1"/>
</dbReference>
<evidence type="ECO:0000256" key="4">
    <source>
        <dbReference type="ARBA" id="ARBA00023125"/>
    </source>
</evidence>
<keyword evidence="1" id="KW-0479">Metal-binding</keyword>
<dbReference type="PANTHER" id="PTHR46927:SF3">
    <property type="entry name" value="THAP-TYPE DOMAIN-CONTAINING PROTEIN"/>
    <property type="match status" value="1"/>
</dbReference>
<evidence type="ECO:0000256" key="2">
    <source>
        <dbReference type="ARBA" id="ARBA00022771"/>
    </source>
</evidence>
<dbReference type="OrthoDB" id="6496718at2759"/>
<dbReference type="GO" id="GO:0008270">
    <property type="term" value="F:zinc ion binding"/>
    <property type="evidence" value="ECO:0007669"/>
    <property type="project" value="UniProtKB-KW"/>
</dbReference>
<dbReference type="Pfam" id="PF05485">
    <property type="entry name" value="THAP"/>
    <property type="match status" value="1"/>
</dbReference>
<evidence type="ECO:0000256" key="1">
    <source>
        <dbReference type="ARBA" id="ARBA00022723"/>
    </source>
</evidence>
<comment type="caution">
    <text evidence="7">The sequence shown here is derived from an EMBL/GenBank/DDBJ whole genome shotgun (WGS) entry which is preliminary data.</text>
</comment>
<reference evidence="7" key="1">
    <citation type="submission" date="2022-03" db="EMBL/GenBank/DDBJ databases">
        <authorList>
            <person name="Lindestad O."/>
        </authorList>
    </citation>
    <scope>NUCLEOTIDE SEQUENCE</scope>
</reference>
<dbReference type="PANTHER" id="PTHR46927">
    <property type="entry name" value="AGAP005574-PA"/>
    <property type="match status" value="1"/>
</dbReference>
<keyword evidence="3" id="KW-0862">Zinc</keyword>
<feature type="non-terminal residue" evidence="7">
    <location>
        <position position="1"/>
    </location>
</feature>
<dbReference type="EMBL" id="CAKXAJ010018494">
    <property type="protein sequence ID" value="CAH2217758.1"/>
    <property type="molecule type" value="Genomic_DNA"/>
</dbReference>
<dbReference type="AlphaFoldDB" id="A0A8S4QQQ3"/>
<keyword evidence="8" id="KW-1185">Reference proteome</keyword>
<dbReference type="InterPro" id="IPR052224">
    <property type="entry name" value="THAP_domain_protein"/>
</dbReference>
<dbReference type="PROSITE" id="PS50950">
    <property type="entry name" value="ZF_THAP"/>
    <property type="match status" value="1"/>
</dbReference>
<sequence>MPSCAIVTCKLRSESANLHTNGITFHRFPSNPETKEKWTTATGRGPVWRPGKRSTVCSVHFTDNQFRPRLNSRRLFDWAVPTLQLPVIPTP</sequence>
<proteinExistence type="predicted"/>